<keyword evidence="1" id="KW-0472">Membrane</keyword>
<feature type="transmembrane region" description="Helical" evidence="1">
    <location>
        <begin position="173"/>
        <end position="192"/>
    </location>
</feature>
<feature type="transmembrane region" description="Helical" evidence="1">
    <location>
        <begin position="32"/>
        <end position="56"/>
    </location>
</feature>
<feature type="signal peptide" evidence="2">
    <location>
        <begin position="1"/>
        <end position="22"/>
    </location>
</feature>
<keyword evidence="2" id="KW-0732">Signal</keyword>
<dbReference type="PIRSF" id="PIRSF016919">
    <property type="entry name" value="HupE_UreJ"/>
    <property type="match status" value="1"/>
</dbReference>
<dbReference type="AlphaFoldDB" id="A0A2S5CSV4"/>
<feature type="transmembrane region" description="Helical" evidence="1">
    <location>
        <begin position="143"/>
        <end position="166"/>
    </location>
</feature>
<protein>
    <submittedName>
        <fullName evidence="3">HupE/UreJ protein</fullName>
    </submittedName>
</protein>
<reference evidence="3 4" key="1">
    <citation type="submission" date="2017-11" db="EMBL/GenBank/DDBJ databases">
        <title>Draft Genome Sequence of Methylobacter psychrotolerans Sph1T, an Obligate Methanotroph from Low-Temperature Environments.</title>
        <authorList>
            <person name="Oshkin I.Y."/>
            <person name="Miroshnikov K."/>
            <person name="Belova S.E."/>
            <person name="Korzhenkov A."/>
            <person name="Toshchakov S.V."/>
            <person name="Dedysh S.N."/>
        </authorList>
    </citation>
    <scope>NUCLEOTIDE SEQUENCE [LARGE SCALE GENOMIC DNA]</scope>
    <source>
        <strain evidence="3 4">Sph1</strain>
    </source>
</reference>
<feature type="chain" id="PRO_5015727351" evidence="2">
    <location>
        <begin position="23"/>
        <end position="193"/>
    </location>
</feature>
<organism evidence="3 4">
    <name type="scientific">Methylovulum psychrotolerans</name>
    <dbReference type="NCBI Taxonomy" id="1704499"/>
    <lineage>
        <taxon>Bacteria</taxon>
        <taxon>Pseudomonadati</taxon>
        <taxon>Pseudomonadota</taxon>
        <taxon>Gammaproteobacteria</taxon>
        <taxon>Methylococcales</taxon>
        <taxon>Methylococcaceae</taxon>
        <taxon>Methylovulum</taxon>
    </lineage>
</organism>
<gene>
    <name evidence="3" type="ORF">AADEFJLK_00943</name>
</gene>
<proteinExistence type="predicted"/>
<comment type="caution">
    <text evidence="3">The sequence shown here is derived from an EMBL/GenBank/DDBJ whole genome shotgun (WGS) entry which is preliminary data.</text>
</comment>
<evidence type="ECO:0000313" key="4">
    <source>
        <dbReference type="Proteomes" id="UP000237423"/>
    </source>
</evidence>
<feature type="transmembrane region" description="Helical" evidence="1">
    <location>
        <begin position="88"/>
        <end position="107"/>
    </location>
</feature>
<feature type="transmembrane region" description="Helical" evidence="1">
    <location>
        <begin position="63"/>
        <end position="82"/>
    </location>
</feature>
<keyword evidence="1" id="KW-0812">Transmembrane</keyword>
<keyword evidence="1" id="KW-1133">Transmembrane helix</keyword>
<evidence type="ECO:0000256" key="2">
    <source>
        <dbReference type="SAM" id="SignalP"/>
    </source>
</evidence>
<sequence>MKMNKTLLLSSLLLSSALPAHAHTGVGAVHGVLAGALHPLLGIDHILVMLAVGLWAALRSGKALWQLPLAFLTAMGAGAGLSMLGLTISAAETAVAGSVLAAGLLVWRNTRMSSALAMAVVAVFALAHGYVHAVELTDSADALGYAAGFLLTTAALHGLGLAAGVVAAARVKMLAAGFGLVCAVVGVGLLAGV</sequence>
<evidence type="ECO:0000256" key="1">
    <source>
        <dbReference type="SAM" id="Phobius"/>
    </source>
</evidence>
<dbReference type="InterPro" id="IPR007038">
    <property type="entry name" value="HupE_UreJ"/>
</dbReference>
<dbReference type="EMBL" id="PGFZ01000001">
    <property type="protein sequence ID" value="POZ53901.1"/>
    <property type="molecule type" value="Genomic_DNA"/>
</dbReference>
<accession>A0A2S5CSV4</accession>
<evidence type="ECO:0000313" key="3">
    <source>
        <dbReference type="EMBL" id="POZ53901.1"/>
    </source>
</evidence>
<dbReference type="Pfam" id="PF04955">
    <property type="entry name" value="HupE_UreJ"/>
    <property type="match status" value="1"/>
</dbReference>
<name>A0A2S5CSV4_9GAMM</name>
<dbReference type="Proteomes" id="UP000237423">
    <property type="component" value="Unassembled WGS sequence"/>
</dbReference>
<dbReference type="RefSeq" id="WP_103973452.1">
    <property type="nucleotide sequence ID" value="NZ_PGFZ01000001.1"/>
</dbReference>
<feature type="transmembrane region" description="Helical" evidence="1">
    <location>
        <begin position="114"/>
        <end position="131"/>
    </location>
</feature>